<organism evidence="10 11">
    <name type="scientific">Thermoflexus hugenholtzii JAD2</name>
    <dbReference type="NCBI Taxonomy" id="877466"/>
    <lineage>
        <taxon>Bacteria</taxon>
        <taxon>Bacillati</taxon>
        <taxon>Chloroflexota</taxon>
        <taxon>Thermoflexia</taxon>
        <taxon>Thermoflexales</taxon>
        <taxon>Thermoflexaceae</taxon>
        <taxon>Thermoflexus</taxon>
    </lineage>
</organism>
<dbReference type="EC" id="2.7.13.3" evidence="2"/>
<dbReference type="Pfam" id="PF02518">
    <property type="entry name" value="HATPase_c"/>
    <property type="match status" value="1"/>
</dbReference>
<feature type="domain" description="Histidine kinase" evidence="9">
    <location>
        <begin position="516"/>
        <end position="757"/>
    </location>
</feature>
<dbReference type="Pfam" id="PF00512">
    <property type="entry name" value="HisKA"/>
    <property type="match status" value="1"/>
</dbReference>
<dbReference type="InParanoid" id="A0A212QZ87"/>
<dbReference type="InterPro" id="IPR003661">
    <property type="entry name" value="HisK_dim/P_dom"/>
</dbReference>
<dbReference type="SUPFAM" id="SSF55874">
    <property type="entry name" value="ATPase domain of HSP90 chaperone/DNA topoisomerase II/histidine kinase"/>
    <property type="match status" value="1"/>
</dbReference>
<dbReference type="InterPro" id="IPR036097">
    <property type="entry name" value="HisK_dim/P_sf"/>
</dbReference>
<proteinExistence type="predicted"/>
<evidence type="ECO:0000259" key="9">
    <source>
        <dbReference type="PROSITE" id="PS50109"/>
    </source>
</evidence>
<keyword evidence="4" id="KW-0808">Transferase</keyword>
<dbReference type="PANTHER" id="PTHR43711">
    <property type="entry name" value="TWO-COMPONENT HISTIDINE KINASE"/>
    <property type="match status" value="1"/>
</dbReference>
<keyword evidence="3" id="KW-0597">Phosphoprotein</keyword>
<keyword evidence="5 10" id="KW-0418">Kinase</keyword>
<dbReference type="SMART" id="SM00388">
    <property type="entry name" value="HisKA"/>
    <property type="match status" value="1"/>
</dbReference>
<dbReference type="InterPro" id="IPR003018">
    <property type="entry name" value="GAF"/>
</dbReference>
<dbReference type="InterPro" id="IPR029016">
    <property type="entry name" value="GAF-like_dom_sf"/>
</dbReference>
<dbReference type="InterPro" id="IPR004358">
    <property type="entry name" value="Sig_transdc_His_kin-like_C"/>
</dbReference>
<keyword evidence="8" id="KW-1133">Transmembrane helix</keyword>
<evidence type="ECO:0000313" key="10">
    <source>
        <dbReference type="EMBL" id="SNB65004.1"/>
    </source>
</evidence>
<dbReference type="InterPro" id="IPR003594">
    <property type="entry name" value="HATPase_dom"/>
</dbReference>
<dbReference type="EMBL" id="FYEK01000027">
    <property type="protein sequence ID" value="SNB65004.1"/>
    <property type="molecule type" value="Genomic_DNA"/>
</dbReference>
<dbReference type="Gene3D" id="3.30.450.40">
    <property type="match status" value="1"/>
</dbReference>
<dbReference type="PANTHER" id="PTHR43711:SF31">
    <property type="entry name" value="HISTIDINE KINASE"/>
    <property type="match status" value="1"/>
</dbReference>
<keyword evidence="7" id="KW-0175">Coiled coil</keyword>
<dbReference type="SMART" id="SM00387">
    <property type="entry name" value="HATPase_c"/>
    <property type="match status" value="1"/>
</dbReference>
<dbReference type="SUPFAM" id="SSF47384">
    <property type="entry name" value="Homodimeric domain of signal transducing histidine kinase"/>
    <property type="match status" value="1"/>
</dbReference>
<evidence type="ECO:0000256" key="1">
    <source>
        <dbReference type="ARBA" id="ARBA00000085"/>
    </source>
</evidence>
<dbReference type="PRINTS" id="PR00344">
    <property type="entry name" value="BCTRLSENSOR"/>
</dbReference>
<feature type="transmembrane region" description="Helical" evidence="8">
    <location>
        <begin position="47"/>
        <end position="68"/>
    </location>
</feature>
<evidence type="ECO:0000256" key="4">
    <source>
        <dbReference type="ARBA" id="ARBA00022679"/>
    </source>
</evidence>
<evidence type="ECO:0000256" key="3">
    <source>
        <dbReference type="ARBA" id="ARBA00022553"/>
    </source>
</evidence>
<evidence type="ECO:0000256" key="2">
    <source>
        <dbReference type="ARBA" id="ARBA00012438"/>
    </source>
</evidence>
<dbReference type="InterPro" id="IPR036890">
    <property type="entry name" value="HATPase_C_sf"/>
</dbReference>
<keyword evidence="8" id="KW-0472">Membrane</keyword>
<feature type="transmembrane region" description="Helical" evidence="8">
    <location>
        <begin position="245"/>
        <end position="269"/>
    </location>
</feature>
<feature type="transmembrane region" description="Helical" evidence="8">
    <location>
        <begin position="6"/>
        <end position="27"/>
    </location>
</feature>
<keyword evidence="6" id="KW-0902">Two-component regulatory system</keyword>
<evidence type="ECO:0000256" key="8">
    <source>
        <dbReference type="SAM" id="Phobius"/>
    </source>
</evidence>
<dbReference type="Gene3D" id="1.10.287.130">
    <property type="match status" value="1"/>
</dbReference>
<feature type="transmembrane region" description="Helical" evidence="8">
    <location>
        <begin position="80"/>
        <end position="100"/>
    </location>
</feature>
<evidence type="ECO:0000256" key="5">
    <source>
        <dbReference type="ARBA" id="ARBA00022777"/>
    </source>
</evidence>
<dbReference type="Gene3D" id="3.30.565.10">
    <property type="entry name" value="Histidine kinase-like ATPase, C-terminal domain"/>
    <property type="match status" value="1"/>
</dbReference>
<keyword evidence="11" id="KW-1185">Reference proteome</keyword>
<dbReference type="RefSeq" id="WP_088571154.1">
    <property type="nucleotide sequence ID" value="NZ_FYEK01000027.1"/>
</dbReference>
<feature type="coiled-coil region" evidence="7">
    <location>
        <begin position="475"/>
        <end position="509"/>
    </location>
</feature>
<dbReference type="InterPro" id="IPR005467">
    <property type="entry name" value="His_kinase_dom"/>
</dbReference>
<dbReference type="Pfam" id="PF13185">
    <property type="entry name" value="GAF_2"/>
    <property type="match status" value="1"/>
</dbReference>
<dbReference type="Proteomes" id="UP000197025">
    <property type="component" value="Unassembled WGS sequence"/>
</dbReference>
<feature type="transmembrane region" description="Helical" evidence="8">
    <location>
        <begin position="211"/>
        <end position="233"/>
    </location>
</feature>
<dbReference type="InterPro" id="IPR050736">
    <property type="entry name" value="Sensor_HK_Regulatory"/>
</dbReference>
<reference evidence="11" key="1">
    <citation type="submission" date="2017-06" db="EMBL/GenBank/DDBJ databases">
        <authorList>
            <person name="Varghese N."/>
            <person name="Submissions S."/>
        </authorList>
    </citation>
    <scope>NUCLEOTIDE SEQUENCE [LARGE SCALE GENOMIC DNA]</scope>
    <source>
        <strain evidence="11">JAD2</strain>
    </source>
</reference>
<comment type="catalytic activity">
    <reaction evidence="1">
        <text>ATP + protein L-histidine = ADP + protein N-phospho-L-histidine.</text>
        <dbReference type="EC" id="2.7.13.3"/>
    </reaction>
</comment>
<feature type="transmembrane region" description="Helical" evidence="8">
    <location>
        <begin position="107"/>
        <end position="127"/>
    </location>
</feature>
<protein>
    <recommendedName>
        <fullName evidence="2">histidine kinase</fullName>
        <ecNumber evidence="2">2.7.13.3</ecNumber>
    </recommendedName>
</protein>
<gene>
    <name evidence="10" type="ORF">SAMN02746019_00009090</name>
</gene>
<dbReference type="SMART" id="SM00065">
    <property type="entry name" value="GAF"/>
    <property type="match status" value="1"/>
</dbReference>
<dbReference type="PROSITE" id="PS50109">
    <property type="entry name" value="HIS_KIN"/>
    <property type="match status" value="1"/>
</dbReference>
<dbReference type="CDD" id="cd00075">
    <property type="entry name" value="HATPase"/>
    <property type="match status" value="1"/>
</dbReference>
<accession>A0A212QZ87</accession>
<keyword evidence="8" id="KW-0812">Transmembrane</keyword>
<evidence type="ECO:0000313" key="11">
    <source>
        <dbReference type="Proteomes" id="UP000197025"/>
    </source>
</evidence>
<feature type="transmembrane region" description="Helical" evidence="8">
    <location>
        <begin position="281"/>
        <end position="299"/>
    </location>
</feature>
<sequence length="761" mass="83725">MVNWTPGFPVLSGVQIGVILALGWAVWQMGLLARMAGGREEGLPWEAWVYSGLGILWQGLWAVAIWQGVPPLIRFTAWNLAGWALSLLPMGLLLWIGWFLERPLPRWAILLMGLGAGVTLIAATLPYRPETGPALSAWWNARRIPGDLVLWSWGIREGIWGIGTALGLGWLGWAYLHIPRPLHRNRVAYEFLGTGLVALGEGLAWTPRSDWIALGWGVRGIGVTILALPMGWLELPSLRQVGRSLLAWGLSAILQIGLILGILAGAAALRTSLPGVVPVGLEWGGIALAIVLAQWWIGWPLHRWLRRRLLPAVDEPAAAVRRYGQTISNLLDVEALAQAAFTVLQETFGLRQGVLLLFEEQPDASLQARVIRGLGEAPDDPGRFAPDSPILRAWQEGRSLTQYEIDFGKAFQRADPAERRWLQRLGVELFVPIRAQAVLLGCLALGARSGAEAYSSADRDLLASMAEQTAAVLQNIRLVEDLRRLNARMAELNEDLARAARRLEKLDRVKTHFIEIASHELRTPLTHIRGYADLLAETLSGQDEPNGSLERILQGLRRAALRLEEIISAMLDVSQIDAEALSIYPISIQIPTLVRMAVEPLEGAIAERRQKLVVEPMEDLPVIYGDLTRLVQALRHVVQNAIKFTPDGGTITLRARRVPAEEAGSSTDYVEIAVQDTGIGIDPEDQALIFEKFYRVGPIERHSTGAIKFKGAGPGLGLPLARGIIEAHGGRIWVESPGYDEVRCPGSTFYIWLPVVSRSED</sequence>
<evidence type="ECO:0000256" key="6">
    <source>
        <dbReference type="ARBA" id="ARBA00023012"/>
    </source>
</evidence>
<dbReference type="GO" id="GO:0000155">
    <property type="term" value="F:phosphorelay sensor kinase activity"/>
    <property type="evidence" value="ECO:0007669"/>
    <property type="project" value="InterPro"/>
</dbReference>
<dbReference type="CDD" id="cd00082">
    <property type="entry name" value="HisKA"/>
    <property type="match status" value="1"/>
</dbReference>
<evidence type="ECO:0000256" key="7">
    <source>
        <dbReference type="SAM" id="Coils"/>
    </source>
</evidence>
<dbReference type="OrthoDB" id="9790669at2"/>
<feature type="transmembrane region" description="Helical" evidence="8">
    <location>
        <begin position="158"/>
        <end position="176"/>
    </location>
</feature>
<dbReference type="SUPFAM" id="SSF55781">
    <property type="entry name" value="GAF domain-like"/>
    <property type="match status" value="1"/>
</dbReference>
<name>A0A212QZ87_9CHLR</name>
<dbReference type="AlphaFoldDB" id="A0A212QZ87"/>